<reference evidence="1" key="1">
    <citation type="submission" date="2014-09" db="EMBL/GenBank/DDBJ databases">
        <title>Genome sequence of the luminous mushroom Mycena chlorophos for searching fungal bioluminescence genes.</title>
        <authorList>
            <person name="Tanaka Y."/>
            <person name="Kasuga D."/>
            <person name="Oba Y."/>
            <person name="Hase S."/>
            <person name="Sato K."/>
            <person name="Oba Y."/>
            <person name="Sakakibara Y."/>
        </authorList>
    </citation>
    <scope>NUCLEOTIDE SEQUENCE</scope>
</reference>
<proteinExistence type="predicted"/>
<accession>A0ABQ0LGH7</accession>
<dbReference type="Proteomes" id="UP000815677">
    <property type="component" value="Unassembled WGS sequence"/>
</dbReference>
<dbReference type="EMBL" id="DF846308">
    <property type="protein sequence ID" value="GAT50146.1"/>
    <property type="molecule type" value="Genomic_DNA"/>
</dbReference>
<protein>
    <submittedName>
        <fullName evidence="1">Uncharacterized protein</fullName>
    </submittedName>
</protein>
<sequence length="142" mass="15461">MNEMLRRQQQLQTSLLELDVLGTTRLRAQSPFAQPEDFAGEERATRATSAMVVVESDMHLPFSSRTSESAGDDLLSPEILIQGSVCAALPLFVSSTGLCLVECRGGEKMAFTCGAYTLPMMTLNARWSRCIAGVTGRNTHSM</sequence>
<keyword evidence="2" id="KW-1185">Reference proteome</keyword>
<evidence type="ECO:0000313" key="2">
    <source>
        <dbReference type="Proteomes" id="UP000815677"/>
    </source>
</evidence>
<name>A0ABQ0LGH7_MYCCL</name>
<organism evidence="1 2">
    <name type="scientific">Mycena chlorophos</name>
    <name type="common">Agaric fungus</name>
    <name type="synonym">Agaricus chlorophos</name>
    <dbReference type="NCBI Taxonomy" id="658473"/>
    <lineage>
        <taxon>Eukaryota</taxon>
        <taxon>Fungi</taxon>
        <taxon>Dikarya</taxon>
        <taxon>Basidiomycota</taxon>
        <taxon>Agaricomycotina</taxon>
        <taxon>Agaricomycetes</taxon>
        <taxon>Agaricomycetidae</taxon>
        <taxon>Agaricales</taxon>
        <taxon>Marasmiineae</taxon>
        <taxon>Mycenaceae</taxon>
        <taxon>Mycena</taxon>
    </lineage>
</organism>
<gene>
    <name evidence="1" type="ORF">MCHLO_07419</name>
</gene>
<evidence type="ECO:0000313" key="1">
    <source>
        <dbReference type="EMBL" id="GAT50146.1"/>
    </source>
</evidence>